<name>A0A8W7P843_ANOCL</name>
<organism evidence="2">
    <name type="scientific">Anopheles coluzzii</name>
    <name type="common">African malaria mosquito</name>
    <dbReference type="NCBI Taxonomy" id="1518534"/>
    <lineage>
        <taxon>Eukaryota</taxon>
        <taxon>Metazoa</taxon>
        <taxon>Ecdysozoa</taxon>
        <taxon>Arthropoda</taxon>
        <taxon>Hexapoda</taxon>
        <taxon>Insecta</taxon>
        <taxon>Pterygota</taxon>
        <taxon>Neoptera</taxon>
        <taxon>Endopterygota</taxon>
        <taxon>Diptera</taxon>
        <taxon>Nematocera</taxon>
        <taxon>Culicoidea</taxon>
        <taxon>Culicidae</taxon>
        <taxon>Anophelinae</taxon>
        <taxon>Anopheles</taxon>
    </lineage>
</organism>
<dbReference type="Proteomes" id="UP000075882">
    <property type="component" value="Unassembled WGS sequence"/>
</dbReference>
<feature type="signal peptide" evidence="1">
    <location>
        <begin position="1"/>
        <end position="18"/>
    </location>
</feature>
<protein>
    <recommendedName>
        <fullName evidence="3">Secreted protein</fullName>
    </recommendedName>
</protein>
<proteinExistence type="predicted"/>
<evidence type="ECO:0008006" key="3">
    <source>
        <dbReference type="Google" id="ProtNLM"/>
    </source>
</evidence>
<dbReference type="AlphaFoldDB" id="A0A8W7P843"/>
<feature type="chain" id="PRO_5036454737" description="Secreted protein" evidence="1">
    <location>
        <begin position="19"/>
        <end position="376"/>
    </location>
</feature>
<evidence type="ECO:0000256" key="1">
    <source>
        <dbReference type="SAM" id="SignalP"/>
    </source>
</evidence>
<accession>A0A8W7P843</accession>
<reference evidence="2" key="1">
    <citation type="submission" date="2022-08" db="UniProtKB">
        <authorList>
            <consortium name="EnsemblMetazoa"/>
        </authorList>
    </citation>
    <scope>IDENTIFICATION</scope>
</reference>
<dbReference type="EnsemblMetazoa" id="ACOM027234-RA">
    <property type="protein sequence ID" value="ACOM027234-PA.1"/>
    <property type="gene ID" value="ACOM027234"/>
</dbReference>
<evidence type="ECO:0000313" key="2">
    <source>
        <dbReference type="EnsemblMetazoa" id="ACOM027234-PA.1"/>
    </source>
</evidence>
<sequence>LAWSSCLCTCVFLELGSAVEENERGPSLLSPTKYCVATWCTSQPVQHAAGATALAVLVHLHQQRIVHVLVVPVRLLQLEMPRPDRLVVALQQLVVEAPGDTLVQKQAQRLTAARGRDQRDAFVRQQLPDRVDQLRSGLVEEQAVGGQDEVVPLVRRFPVRPGRLFPLQHGRFDRAVELVQHERVAHILHRQLVPVGHVHEGGLAVLRQHQPGQTGHTTAQLQHRRSLELGQPGKDVVGERFLRRPHADVTGVVEPDQLARRPGPLGPNQPDLQPVPIVQPVHVHVLVLLVPGPIRLDQVKLGELIVLARIVPERLRQAASSVAGRSPCCGRFRSSASFQLARHIGPECCLLLFWPYRPGRRVDLFLFTARLDWLGE</sequence>
<keyword evidence="1" id="KW-0732">Signal</keyword>